<gene>
    <name evidence="4" type="ORF">E8A74_00300</name>
</gene>
<organism evidence="4 5">
    <name type="scientific">Polyangium fumosum</name>
    <dbReference type="NCBI Taxonomy" id="889272"/>
    <lineage>
        <taxon>Bacteria</taxon>
        <taxon>Pseudomonadati</taxon>
        <taxon>Myxococcota</taxon>
        <taxon>Polyangia</taxon>
        <taxon>Polyangiales</taxon>
        <taxon>Polyangiaceae</taxon>
        <taxon>Polyangium</taxon>
    </lineage>
</organism>
<comment type="similarity">
    <text evidence="1">Belongs to the ABC transporter superfamily.</text>
</comment>
<reference evidence="4 5" key="1">
    <citation type="submission" date="2019-04" db="EMBL/GenBank/DDBJ databases">
        <authorList>
            <person name="Li Y."/>
            <person name="Wang J."/>
        </authorList>
    </citation>
    <scope>NUCLEOTIDE SEQUENCE [LARGE SCALE GENOMIC DNA]</scope>
    <source>
        <strain evidence="4 5">DSM 14668</strain>
    </source>
</reference>
<dbReference type="AlphaFoldDB" id="A0A4U1JK89"/>
<protein>
    <submittedName>
        <fullName evidence="4">ABC transporter ATP-binding protein</fullName>
    </submittedName>
</protein>
<keyword evidence="4" id="KW-0067">ATP-binding</keyword>
<evidence type="ECO:0000313" key="4">
    <source>
        <dbReference type="EMBL" id="TKD13035.1"/>
    </source>
</evidence>
<evidence type="ECO:0000259" key="3">
    <source>
        <dbReference type="PROSITE" id="PS50893"/>
    </source>
</evidence>
<name>A0A4U1JK89_9BACT</name>
<accession>A0A4U1JK89</accession>
<keyword evidence="2" id="KW-0813">Transport</keyword>
<dbReference type="Gene3D" id="3.40.50.300">
    <property type="entry name" value="P-loop containing nucleotide triphosphate hydrolases"/>
    <property type="match status" value="1"/>
</dbReference>
<dbReference type="InterPro" id="IPR003439">
    <property type="entry name" value="ABC_transporter-like_ATP-bd"/>
</dbReference>
<dbReference type="Proteomes" id="UP000309215">
    <property type="component" value="Unassembled WGS sequence"/>
</dbReference>
<dbReference type="OrthoDB" id="5510850at2"/>
<evidence type="ECO:0000256" key="2">
    <source>
        <dbReference type="ARBA" id="ARBA00022448"/>
    </source>
</evidence>
<evidence type="ECO:0000313" key="5">
    <source>
        <dbReference type="Proteomes" id="UP000309215"/>
    </source>
</evidence>
<evidence type="ECO:0000256" key="1">
    <source>
        <dbReference type="ARBA" id="ARBA00005417"/>
    </source>
</evidence>
<dbReference type="RefSeq" id="WP_136926851.1">
    <property type="nucleotide sequence ID" value="NZ_SSMQ01000001.1"/>
</dbReference>
<keyword evidence="4" id="KW-0547">Nucleotide-binding</keyword>
<proteinExistence type="inferred from homology"/>
<dbReference type="SUPFAM" id="SSF52540">
    <property type="entry name" value="P-loop containing nucleoside triphosphate hydrolases"/>
    <property type="match status" value="1"/>
</dbReference>
<sequence>MSDAAPPPVLHAEDARITIDDVVAIDRLTVRARGDRVLCTGEAEALFAALTAVPLRSRAPSHDDAAMPGEASLAAGTLHVAGFDVATRAHLDAAGIAPLDPPLPKGTTSHDYVTWSARLAGFSPRAARDLAASALERVGLSAFLRRTVDTLELPTRRALVLAHALVADPPVLVLEAPLAGLDGPGAAFVMNALARATDGRGALLSAERLDPGTPEGDLARGATDVLVFAGGALVLEGAPETLFAGVRVYGVTIRKNPGPFREELLARGIEVTGGPLRMSVRLSAAASTKDIVAAASKARAPLVEMFPIVG</sequence>
<dbReference type="PROSITE" id="PS50893">
    <property type="entry name" value="ABC_TRANSPORTER_2"/>
    <property type="match status" value="1"/>
</dbReference>
<dbReference type="GO" id="GO:0016887">
    <property type="term" value="F:ATP hydrolysis activity"/>
    <property type="evidence" value="ECO:0007669"/>
    <property type="project" value="InterPro"/>
</dbReference>
<dbReference type="EMBL" id="SSMQ01000001">
    <property type="protein sequence ID" value="TKD13035.1"/>
    <property type="molecule type" value="Genomic_DNA"/>
</dbReference>
<dbReference type="PANTHER" id="PTHR43335">
    <property type="entry name" value="ABC TRANSPORTER, ATP-BINDING PROTEIN"/>
    <property type="match status" value="1"/>
</dbReference>
<feature type="domain" description="ABC transporter" evidence="3">
    <location>
        <begin position="10"/>
        <end position="255"/>
    </location>
</feature>
<comment type="caution">
    <text evidence="4">The sequence shown here is derived from an EMBL/GenBank/DDBJ whole genome shotgun (WGS) entry which is preliminary data.</text>
</comment>
<keyword evidence="5" id="KW-1185">Reference proteome</keyword>
<dbReference type="InterPro" id="IPR027417">
    <property type="entry name" value="P-loop_NTPase"/>
</dbReference>
<dbReference type="GO" id="GO:0005524">
    <property type="term" value="F:ATP binding"/>
    <property type="evidence" value="ECO:0007669"/>
    <property type="project" value="UniProtKB-KW"/>
</dbReference>